<feature type="domain" description="Glycosyltransferase subfamily 4-like N-terminal" evidence="1">
    <location>
        <begin position="18"/>
        <end position="173"/>
    </location>
</feature>
<dbReference type="InterPro" id="IPR028098">
    <property type="entry name" value="Glyco_trans_4-like_N"/>
</dbReference>
<sequence>MTESPPKRLLHLVSSLEVGGKERVVLDLARRARGLGLDHELLLFDAPYRATGVDFDPGAVPWSFLQRGPGLDLGFARRVRRFVTRGGFEALHAHNDTAIFYAALANLPLRVARTFGTFHTKPGHDTPRARKLTRWATGRHVGVAAVSQELGDVLTELGWSRRPRVIWNGVDLDVYRPADAPRTGDEPVHVVTLARADPIKRAVDLIAAVERARERGGRLRLTLVGNGPLLGEIEACAAGVPGVSVLPRVENVPAFLRSADVFALVSDHEAAPRALLEAMASGLACCVTDVGGMPEILGAGSNEPAGRLVPPRSVEHLADALLELSADPAERRRLGERARRRAGDFSALREWEEHLALWSA</sequence>
<dbReference type="Proteomes" id="UP000320390">
    <property type="component" value="Chromosome"/>
</dbReference>
<keyword evidence="2" id="KW-0808">Transferase</keyword>
<dbReference type="OrthoDB" id="232381at2"/>
<reference evidence="2 3" key="1">
    <citation type="submission" date="2019-02" db="EMBL/GenBank/DDBJ databases">
        <title>Deep-cultivation of Planctomycetes and their phenomic and genomic characterization uncovers novel biology.</title>
        <authorList>
            <person name="Wiegand S."/>
            <person name="Jogler M."/>
            <person name="Boedeker C."/>
            <person name="Pinto D."/>
            <person name="Vollmers J."/>
            <person name="Rivas-Marin E."/>
            <person name="Kohn T."/>
            <person name="Peeters S.H."/>
            <person name="Heuer A."/>
            <person name="Rast P."/>
            <person name="Oberbeckmann S."/>
            <person name="Bunk B."/>
            <person name="Jeske O."/>
            <person name="Meyerdierks A."/>
            <person name="Storesund J.E."/>
            <person name="Kallscheuer N."/>
            <person name="Luecker S."/>
            <person name="Lage O.M."/>
            <person name="Pohl T."/>
            <person name="Merkel B.J."/>
            <person name="Hornburger P."/>
            <person name="Mueller R.-W."/>
            <person name="Bruemmer F."/>
            <person name="Labrenz M."/>
            <person name="Spormann A.M."/>
            <person name="Op den Camp H."/>
            <person name="Overmann J."/>
            <person name="Amann R."/>
            <person name="Jetten M.S.M."/>
            <person name="Mascher T."/>
            <person name="Medema M.H."/>
            <person name="Devos D.P."/>
            <person name="Kaster A.-K."/>
            <person name="Ovreas L."/>
            <person name="Rohde M."/>
            <person name="Galperin M.Y."/>
            <person name="Jogler C."/>
        </authorList>
    </citation>
    <scope>NUCLEOTIDE SEQUENCE [LARGE SCALE GENOMIC DNA]</scope>
    <source>
        <strain evidence="2 3">Poly30</strain>
    </source>
</reference>
<proteinExistence type="predicted"/>
<evidence type="ECO:0000313" key="2">
    <source>
        <dbReference type="EMBL" id="QDV05039.1"/>
    </source>
</evidence>
<name>A0A518ELS3_9BACT</name>
<dbReference type="PANTHER" id="PTHR45947">
    <property type="entry name" value="SULFOQUINOVOSYL TRANSFERASE SQD2"/>
    <property type="match status" value="1"/>
</dbReference>
<gene>
    <name evidence="2" type="primary">epsF_1</name>
    <name evidence="2" type="ORF">Poly30_05340</name>
</gene>
<dbReference type="Gene3D" id="3.40.50.2000">
    <property type="entry name" value="Glycogen Phosphorylase B"/>
    <property type="match status" value="2"/>
</dbReference>
<keyword evidence="2" id="KW-0328">Glycosyltransferase</keyword>
<dbReference type="GO" id="GO:0016757">
    <property type="term" value="F:glycosyltransferase activity"/>
    <property type="evidence" value="ECO:0007669"/>
    <property type="project" value="UniProtKB-KW"/>
</dbReference>
<dbReference type="PANTHER" id="PTHR45947:SF3">
    <property type="entry name" value="SULFOQUINOVOSYL TRANSFERASE SQD2"/>
    <property type="match status" value="1"/>
</dbReference>
<dbReference type="AlphaFoldDB" id="A0A518ELS3"/>
<evidence type="ECO:0000259" key="1">
    <source>
        <dbReference type="Pfam" id="PF13439"/>
    </source>
</evidence>
<dbReference type="Pfam" id="PF13692">
    <property type="entry name" value="Glyco_trans_1_4"/>
    <property type="match status" value="1"/>
</dbReference>
<dbReference type="RefSeq" id="WP_145194466.1">
    <property type="nucleotide sequence ID" value="NZ_CP036434.1"/>
</dbReference>
<dbReference type="InterPro" id="IPR050194">
    <property type="entry name" value="Glycosyltransferase_grp1"/>
</dbReference>
<dbReference type="EC" id="2.4.-.-" evidence="2"/>
<protein>
    <submittedName>
        <fullName evidence="2">Glycosyltransferase EpsF</fullName>
        <ecNumber evidence="2">2.4.-.-</ecNumber>
    </submittedName>
</protein>
<keyword evidence="3" id="KW-1185">Reference proteome</keyword>
<organism evidence="2 3">
    <name type="scientific">Saltatorellus ferox</name>
    <dbReference type="NCBI Taxonomy" id="2528018"/>
    <lineage>
        <taxon>Bacteria</taxon>
        <taxon>Pseudomonadati</taxon>
        <taxon>Planctomycetota</taxon>
        <taxon>Planctomycetia</taxon>
        <taxon>Planctomycetia incertae sedis</taxon>
        <taxon>Saltatorellus</taxon>
    </lineage>
</organism>
<dbReference type="SUPFAM" id="SSF53756">
    <property type="entry name" value="UDP-Glycosyltransferase/glycogen phosphorylase"/>
    <property type="match status" value="1"/>
</dbReference>
<accession>A0A518ELS3</accession>
<dbReference type="Pfam" id="PF13439">
    <property type="entry name" value="Glyco_transf_4"/>
    <property type="match status" value="1"/>
</dbReference>
<evidence type="ECO:0000313" key="3">
    <source>
        <dbReference type="Proteomes" id="UP000320390"/>
    </source>
</evidence>
<dbReference type="EMBL" id="CP036434">
    <property type="protein sequence ID" value="QDV05039.1"/>
    <property type="molecule type" value="Genomic_DNA"/>
</dbReference>